<dbReference type="SUPFAM" id="SSF56300">
    <property type="entry name" value="Metallo-dependent phosphatases"/>
    <property type="match status" value="1"/>
</dbReference>
<comment type="caution">
    <text evidence="5">The sequence shown here is derived from an EMBL/GenBank/DDBJ whole genome shotgun (WGS) entry which is preliminary data.</text>
</comment>
<dbReference type="AlphaFoldDB" id="A0A840UJ38"/>
<evidence type="ECO:0008006" key="7">
    <source>
        <dbReference type="Google" id="ProtNLM"/>
    </source>
</evidence>
<keyword evidence="1" id="KW-0732">Signal</keyword>
<dbReference type="Pfam" id="PF00149">
    <property type="entry name" value="Metallophos"/>
    <property type="match status" value="1"/>
</dbReference>
<dbReference type="PANTHER" id="PTHR45867">
    <property type="entry name" value="PURPLE ACID PHOSPHATASE"/>
    <property type="match status" value="1"/>
</dbReference>
<dbReference type="PROSITE" id="PS51318">
    <property type="entry name" value="TAT"/>
    <property type="match status" value="1"/>
</dbReference>
<dbReference type="RefSeq" id="WP_183862720.1">
    <property type="nucleotide sequence ID" value="NZ_JACHFH010000035.1"/>
</dbReference>
<name>A0A840UJ38_9FIRM</name>
<dbReference type="InterPro" id="IPR015914">
    <property type="entry name" value="PAPs_N"/>
</dbReference>
<protein>
    <recommendedName>
        <fullName evidence="7">Purple acid phosphatase</fullName>
    </recommendedName>
</protein>
<dbReference type="InterPro" id="IPR008963">
    <property type="entry name" value="Purple_acid_Pase-like_N"/>
</dbReference>
<evidence type="ECO:0000259" key="4">
    <source>
        <dbReference type="Pfam" id="PF16656"/>
    </source>
</evidence>
<dbReference type="Pfam" id="PF16656">
    <property type="entry name" value="Pur_ac_phosph_N"/>
    <property type="match status" value="1"/>
</dbReference>
<organism evidence="5 6">
    <name type="scientific">Pectinatus brassicae</name>
    <dbReference type="NCBI Taxonomy" id="862415"/>
    <lineage>
        <taxon>Bacteria</taxon>
        <taxon>Bacillati</taxon>
        <taxon>Bacillota</taxon>
        <taxon>Negativicutes</taxon>
        <taxon>Selenomonadales</taxon>
        <taxon>Selenomonadaceae</taxon>
        <taxon>Pectinatus</taxon>
    </lineage>
</organism>
<evidence type="ECO:0000313" key="6">
    <source>
        <dbReference type="Proteomes" id="UP000559117"/>
    </source>
</evidence>
<dbReference type="Gene3D" id="2.60.40.380">
    <property type="entry name" value="Purple acid phosphatase-like, N-terminal"/>
    <property type="match status" value="1"/>
</dbReference>
<dbReference type="InterPro" id="IPR004843">
    <property type="entry name" value="Calcineurin-like_PHP"/>
</dbReference>
<reference evidence="5 6" key="1">
    <citation type="submission" date="2020-08" db="EMBL/GenBank/DDBJ databases">
        <title>Genomic Encyclopedia of Type Strains, Phase IV (KMG-IV): sequencing the most valuable type-strain genomes for metagenomic binning, comparative biology and taxonomic classification.</title>
        <authorList>
            <person name="Goeker M."/>
        </authorList>
    </citation>
    <scope>NUCLEOTIDE SEQUENCE [LARGE SCALE GENOMIC DNA]</scope>
    <source>
        <strain evidence="5 6">DSM 24661</strain>
    </source>
</reference>
<sequence>MEEEKSVLNLFTEKNHGISRRFFLKTCGTALAIASMPINLTKVFAADIFTKQPVHTTMTWSLDPHKTQTLAWTTSLTAANGVLEYTNTSDYKKNGWKNALTVSAVSEDFKTNSDYVKLHHATAEQLTPGTSYTYRVGTDNNWSQIASFSTEPAKISSFKFLVFGDSQSGIPANPEYGPWKKTIENAYAAHSDAAFFMNIGDLVEIGQDYNHWKNWYAAAKNVLEKIPAMAVAGNHETYTNHEESKSSLPVYFLSQMKLPMNGPAELKGHVYSFDYGNVHFCIMDSQKHEEGPYISDFLEKQAAWLDKDLATSNQPWKLIFFHKTPYYNKATRSNEDLKQVLLPVIDKHHADLVINGHDHGYSRTYPIYQDKFVDSPANGTIYLVTGRSGNKFYTDLSQKVWDAFFHDPQAEPNYAVITADGMKLTIDGYTQSGHLIDSYTIDKARKTDSPRTILPSRSNYTRLSIWGNLLQTPLLSTPPKKIDNNWYIPLDSFIDFIGGDIEQQNKTTNITLGKDKFSFTADTATASHNGTKVSLAQPIKINKNTAMISAADLKTCFSFNSRFDNSLNILFVVK</sequence>
<dbReference type="GO" id="GO:0046872">
    <property type="term" value="F:metal ion binding"/>
    <property type="evidence" value="ECO:0007669"/>
    <property type="project" value="InterPro"/>
</dbReference>
<evidence type="ECO:0000259" key="3">
    <source>
        <dbReference type="Pfam" id="PF07833"/>
    </source>
</evidence>
<gene>
    <name evidence="5" type="ORF">HNR32_002303</name>
</gene>
<dbReference type="InterPro" id="IPR029052">
    <property type="entry name" value="Metallo-depent_PP-like"/>
</dbReference>
<evidence type="ECO:0000313" key="5">
    <source>
        <dbReference type="EMBL" id="MBB5337146.1"/>
    </source>
</evidence>
<dbReference type="SUPFAM" id="SSF55383">
    <property type="entry name" value="Copper amine oxidase, domain N"/>
    <property type="match status" value="1"/>
</dbReference>
<dbReference type="PANTHER" id="PTHR45867:SF3">
    <property type="entry name" value="ACID PHOSPHATASE TYPE 7"/>
    <property type="match status" value="1"/>
</dbReference>
<accession>A0A840UJ38</accession>
<feature type="domain" description="Purple acid phosphatase N-terminal" evidence="4">
    <location>
        <begin position="53"/>
        <end position="150"/>
    </location>
</feature>
<keyword evidence="6" id="KW-1185">Reference proteome</keyword>
<dbReference type="EMBL" id="JACHFH010000035">
    <property type="protein sequence ID" value="MBB5337146.1"/>
    <property type="molecule type" value="Genomic_DNA"/>
</dbReference>
<dbReference type="Pfam" id="PF07833">
    <property type="entry name" value="Cu_amine_oxidN1"/>
    <property type="match status" value="1"/>
</dbReference>
<dbReference type="GO" id="GO:0003993">
    <property type="term" value="F:acid phosphatase activity"/>
    <property type="evidence" value="ECO:0007669"/>
    <property type="project" value="InterPro"/>
</dbReference>
<feature type="domain" description="Calcineurin-like phosphoesterase" evidence="2">
    <location>
        <begin position="158"/>
        <end position="361"/>
    </location>
</feature>
<dbReference type="InterPro" id="IPR036582">
    <property type="entry name" value="Mao_N_sf"/>
</dbReference>
<evidence type="ECO:0000256" key="1">
    <source>
        <dbReference type="ARBA" id="ARBA00022729"/>
    </source>
</evidence>
<dbReference type="InterPro" id="IPR006311">
    <property type="entry name" value="TAT_signal"/>
</dbReference>
<dbReference type="SUPFAM" id="SSF49363">
    <property type="entry name" value="Purple acid phosphatase, N-terminal domain"/>
    <property type="match status" value="1"/>
</dbReference>
<feature type="domain" description="Copper amine oxidase-like N-terminal" evidence="3">
    <location>
        <begin position="476"/>
        <end position="566"/>
    </location>
</feature>
<evidence type="ECO:0000259" key="2">
    <source>
        <dbReference type="Pfam" id="PF00149"/>
    </source>
</evidence>
<dbReference type="InterPro" id="IPR012854">
    <property type="entry name" value="Cu_amine_oxidase-like_N"/>
</dbReference>
<dbReference type="Proteomes" id="UP000559117">
    <property type="component" value="Unassembled WGS sequence"/>
</dbReference>
<proteinExistence type="predicted"/>
<dbReference type="Gene3D" id="3.60.21.10">
    <property type="match status" value="1"/>
</dbReference>